<gene>
    <name evidence="1" type="ORF">FWK35_00024091</name>
</gene>
<keyword evidence="2" id="KW-1185">Reference proteome</keyword>
<protein>
    <submittedName>
        <fullName evidence="1">Craniofacial development protein 2-like</fullName>
    </submittedName>
</protein>
<accession>A0A6G0XZR4</accession>
<reference evidence="1 2" key="1">
    <citation type="submission" date="2019-08" db="EMBL/GenBank/DDBJ databases">
        <title>Whole genome of Aphis craccivora.</title>
        <authorList>
            <person name="Voronova N.V."/>
            <person name="Shulinski R.S."/>
            <person name="Bandarenka Y.V."/>
            <person name="Zhorov D.G."/>
            <person name="Warner D."/>
        </authorList>
    </citation>
    <scope>NUCLEOTIDE SEQUENCE [LARGE SCALE GENOMIC DNA]</scope>
    <source>
        <strain evidence="1">180601</strain>
        <tissue evidence="1">Whole Body</tissue>
    </source>
</reference>
<name>A0A6G0XZR4_APHCR</name>
<comment type="caution">
    <text evidence="1">The sequence shown here is derived from an EMBL/GenBank/DDBJ whole genome shotgun (WGS) entry which is preliminary data.</text>
</comment>
<dbReference type="Proteomes" id="UP000478052">
    <property type="component" value="Unassembled WGS sequence"/>
</dbReference>
<proteinExistence type="predicted"/>
<dbReference type="AlphaFoldDB" id="A0A6G0XZR4"/>
<dbReference type="OrthoDB" id="414666at2759"/>
<dbReference type="EMBL" id="VUJU01007293">
    <property type="protein sequence ID" value="KAF0746197.1"/>
    <property type="molecule type" value="Genomic_DNA"/>
</dbReference>
<organism evidence="1 2">
    <name type="scientific">Aphis craccivora</name>
    <name type="common">Cowpea aphid</name>
    <dbReference type="NCBI Taxonomy" id="307492"/>
    <lineage>
        <taxon>Eukaryota</taxon>
        <taxon>Metazoa</taxon>
        <taxon>Ecdysozoa</taxon>
        <taxon>Arthropoda</taxon>
        <taxon>Hexapoda</taxon>
        <taxon>Insecta</taxon>
        <taxon>Pterygota</taxon>
        <taxon>Neoptera</taxon>
        <taxon>Paraneoptera</taxon>
        <taxon>Hemiptera</taxon>
        <taxon>Sternorrhyncha</taxon>
        <taxon>Aphidomorpha</taxon>
        <taxon>Aphidoidea</taxon>
        <taxon>Aphididae</taxon>
        <taxon>Aphidini</taxon>
        <taxon>Aphis</taxon>
        <taxon>Aphis</taxon>
    </lineage>
</organism>
<evidence type="ECO:0000313" key="1">
    <source>
        <dbReference type="EMBL" id="KAF0746197.1"/>
    </source>
</evidence>
<sequence length="206" mass="23785">MPTSRHGDYEIEEMYEQIDQVIKLSKEKDNHGRLKCSCREGAIMPTWTISEGGTRYQIDYIPVRKRYRNHIKLRKSFPGANIDSDHNLVIKESILSLKKQKTNKLQGKDAKKNMIIRESKKVKEEWLNDKCSSVDDCISKIMGDKADGTWKDYIGKLYDNEQVKIIQLSMTMQEDIQCNTGPSILREEFEIALKEIESNKSPGILG</sequence>
<evidence type="ECO:0000313" key="2">
    <source>
        <dbReference type="Proteomes" id="UP000478052"/>
    </source>
</evidence>